<evidence type="ECO:0000256" key="1">
    <source>
        <dbReference type="ARBA" id="ARBA00022729"/>
    </source>
</evidence>
<keyword evidence="3" id="KW-0325">Glycoprotein</keyword>
<dbReference type="Pfam" id="PF00031">
    <property type="entry name" value="Cystatin"/>
    <property type="match status" value="1"/>
</dbReference>
<feature type="chain" id="PRO_5034244820" description="Cystatin domain-containing protein" evidence="4">
    <location>
        <begin position="20"/>
        <end position="109"/>
    </location>
</feature>
<reference evidence="6" key="1">
    <citation type="submission" date="2025-08" db="UniProtKB">
        <authorList>
            <consortium name="Ensembl"/>
        </authorList>
    </citation>
    <scope>IDENTIFICATION</scope>
</reference>
<dbReference type="GO" id="GO:0005576">
    <property type="term" value="C:extracellular region"/>
    <property type="evidence" value="ECO:0007669"/>
    <property type="project" value="TreeGrafter"/>
</dbReference>
<dbReference type="Proteomes" id="UP000694559">
    <property type="component" value="Unplaced"/>
</dbReference>
<sequence>MSLLIPFFISIQMLHWVVPSPPFHFLPSMCNSSEVKVAAEVALNKLNAHRKEGYVLGLQRIFDVHEILQWMGGSLFYVTLDVLETECHVQSRKLWKECKIRDAHETRFP</sequence>
<keyword evidence="2" id="KW-1015">Disulfide bond</keyword>
<evidence type="ECO:0000259" key="5">
    <source>
        <dbReference type="Pfam" id="PF00031"/>
    </source>
</evidence>
<dbReference type="Ensembl" id="ENSNNAT00000018238.1">
    <property type="protein sequence ID" value="ENSNNAP00000017366.1"/>
    <property type="gene ID" value="ENSNNAG00000011657.1"/>
</dbReference>
<feature type="domain" description="Cystatin" evidence="5">
    <location>
        <begin position="31"/>
        <end position="103"/>
    </location>
</feature>
<accession>A0A8C6XNP1</accession>
<evidence type="ECO:0000256" key="4">
    <source>
        <dbReference type="SAM" id="SignalP"/>
    </source>
</evidence>
<dbReference type="PANTHER" id="PTHR13814:SF10">
    <property type="entry name" value="FETUIN-B"/>
    <property type="match status" value="1"/>
</dbReference>
<evidence type="ECO:0000313" key="7">
    <source>
        <dbReference type="Proteomes" id="UP000694559"/>
    </source>
</evidence>
<name>A0A8C6XNP1_NAJNA</name>
<dbReference type="GO" id="GO:0008191">
    <property type="term" value="F:metalloendopeptidase inhibitor activity"/>
    <property type="evidence" value="ECO:0007669"/>
    <property type="project" value="TreeGrafter"/>
</dbReference>
<dbReference type="PANTHER" id="PTHR13814">
    <property type="entry name" value="FETUIN"/>
    <property type="match status" value="1"/>
</dbReference>
<dbReference type="AlphaFoldDB" id="A0A8C6XNP1"/>
<dbReference type="CDD" id="cd00042">
    <property type="entry name" value="CY"/>
    <property type="match status" value="1"/>
</dbReference>
<protein>
    <recommendedName>
        <fullName evidence="5">Cystatin domain-containing protein</fullName>
    </recommendedName>
</protein>
<dbReference type="GO" id="GO:0007339">
    <property type="term" value="P:binding of sperm to zona pellucida"/>
    <property type="evidence" value="ECO:0007669"/>
    <property type="project" value="TreeGrafter"/>
</dbReference>
<proteinExistence type="predicted"/>
<evidence type="ECO:0000256" key="3">
    <source>
        <dbReference type="ARBA" id="ARBA00023180"/>
    </source>
</evidence>
<dbReference type="OMA" id="LSPACND"/>
<dbReference type="GeneTree" id="ENSGT00950000182930"/>
<dbReference type="InterPro" id="IPR000010">
    <property type="entry name" value="Cystatin_dom"/>
</dbReference>
<dbReference type="InterPro" id="IPR046350">
    <property type="entry name" value="Cystatin_sf"/>
</dbReference>
<reference evidence="6" key="2">
    <citation type="submission" date="2025-09" db="UniProtKB">
        <authorList>
            <consortium name="Ensembl"/>
        </authorList>
    </citation>
    <scope>IDENTIFICATION</scope>
</reference>
<dbReference type="OrthoDB" id="9941887at2759"/>
<feature type="signal peptide" evidence="4">
    <location>
        <begin position="1"/>
        <end position="19"/>
    </location>
</feature>
<organism evidence="6 7">
    <name type="scientific">Naja naja</name>
    <name type="common">Indian cobra</name>
    <dbReference type="NCBI Taxonomy" id="35670"/>
    <lineage>
        <taxon>Eukaryota</taxon>
        <taxon>Metazoa</taxon>
        <taxon>Chordata</taxon>
        <taxon>Craniata</taxon>
        <taxon>Vertebrata</taxon>
        <taxon>Euteleostomi</taxon>
        <taxon>Lepidosauria</taxon>
        <taxon>Squamata</taxon>
        <taxon>Bifurcata</taxon>
        <taxon>Unidentata</taxon>
        <taxon>Episquamata</taxon>
        <taxon>Toxicofera</taxon>
        <taxon>Serpentes</taxon>
        <taxon>Colubroidea</taxon>
        <taxon>Elapidae</taxon>
        <taxon>Elapinae</taxon>
        <taxon>Naja</taxon>
    </lineage>
</organism>
<evidence type="ECO:0000313" key="6">
    <source>
        <dbReference type="Ensembl" id="ENSNNAP00000017366.1"/>
    </source>
</evidence>
<dbReference type="SUPFAM" id="SSF54403">
    <property type="entry name" value="Cystatin/monellin"/>
    <property type="match status" value="1"/>
</dbReference>
<dbReference type="GO" id="GO:0004869">
    <property type="term" value="F:cysteine-type endopeptidase inhibitor activity"/>
    <property type="evidence" value="ECO:0007669"/>
    <property type="project" value="InterPro"/>
</dbReference>
<dbReference type="Gene3D" id="3.10.450.10">
    <property type="match status" value="1"/>
</dbReference>
<keyword evidence="7" id="KW-1185">Reference proteome</keyword>
<evidence type="ECO:0000256" key="2">
    <source>
        <dbReference type="ARBA" id="ARBA00023157"/>
    </source>
</evidence>
<dbReference type="InterPro" id="IPR050735">
    <property type="entry name" value="Kininogen_Fetuin_HRG"/>
</dbReference>
<keyword evidence="1 4" id="KW-0732">Signal</keyword>